<dbReference type="SUPFAM" id="SSF51366">
    <property type="entry name" value="Ribulose-phoshate binding barrel"/>
    <property type="match status" value="1"/>
</dbReference>
<dbReference type="PANTHER" id="PTHR43090:SF2">
    <property type="entry name" value="1-(5-PHOSPHORIBOSYL)-5-[(5-PHOSPHORIBOSYLAMINO)METHYLIDENEAMINO] IMIDAZOLE-4-CARBOXAMIDE ISOMERASE"/>
    <property type="match status" value="1"/>
</dbReference>
<comment type="subcellular location">
    <subcellularLocation>
        <location evidence="2">Cytoplasm</location>
    </subcellularLocation>
</comment>
<evidence type="ECO:0000256" key="6">
    <source>
        <dbReference type="ARBA" id="ARBA00022490"/>
    </source>
</evidence>
<protein>
    <recommendedName>
        <fullName evidence="5">1-(5-phosphoribosyl)-5-[(5-phosphoribosylamino)methylideneamino]imidazole-4-carboxamideisomerase</fullName>
        <ecNumber evidence="5">5.3.1.16</ecNumber>
    </recommendedName>
</protein>
<dbReference type="EC" id="5.3.1.16" evidence="5"/>
<evidence type="ECO:0000313" key="10">
    <source>
        <dbReference type="EMBL" id="GAH67939.1"/>
    </source>
</evidence>
<dbReference type="PANTHER" id="PTHR43090">
    <property type="entry name" value="1-(5-PHOSPHORIBOSYL)-5-[(5-PHOSPHORIBOSYLAMINO)METHYLIDENEAMINO] IMIDAZOLE-4-CARBOXAMIDE ISOMERASE"/>
    <property type="match status" value="1"/>
</dbReference>
<organism evidence="10">
    <name type="scientific">marine sediment metagenome</name>
    <dbReference type="NCBI Taxonomy" id="412755"/>
    <lineage>
        <taxon>unclassified sequences</taxon>
        <taxon>metagenomes</taxon>
        <taxon>ecological metagenomes</taxon>
    </lineage>
</organism>
<dbReference type="InterPro" id="IPR006062">
    <property type="entry name" value="His_biosynth"/>
</dbReference>
<evidence type="ECO:0000256" key="5">
    <source>
        <dbReference type="ARBA" id="ARBA00012550"/>
    </source>
</evidence>
<comment type="caution">
    <text evidence="10">The sequence shown here is derived from an EMBL/GenBank/DDBJ whole genome shotgun (WGS) entry which is preliminary data.</text>
</comment>
<dbReference type="InterPro" id="IPR013785">
    <property type="entry name" value="Aldolase_TIM"/>
</dbReference>
<evidence type="ECO:0000256" key="4">
    <source>
        <dbReference type="ARBA" id="ARBA00009667"/>
    </source>
</evidence>
<sequence>MGAPRLHIVDLDGAARGELCNSGIITQIASAVLVPTQLGGGIRRLETVEQLLKAGIERVILSTAAVEDPKLIEEACRNFSESIIVSIDAREGYVAIHGWRQETELKAVEFTKSMVQLGVKRFIYTDINRDGTLTEPNFTAIFELVNATKLPVIAAGGISSLTHLKMLKQLGVEGAIIGKALYTGDINLKQALVTIS</sequence>
<keyword evidence="7" id="KW-0028">Amino-acid biosynthesis</keyword>
<dbReference type="InterPro" id="IPR044524">
    <property type="entry name" value="Isoase_HisA-like"/>
</dbReference>
<dbReference type="GO" id="GO:0000162">
    <property type="term" value="P:L-tryptophan biosynthetic process"/>
    <property type="evidence" value="ECO:0007669"/>
    <property type="project" value="TreeGrafter"/>
</dbReference>
<dbReference type="AlphaFoldDB" id="X1IP86"/>
<dbReference type="GO" id="GO:0005737">
    <property type="term" value="C:cytoplasm"/>
    <property type="evidence" value="ECO:0007669"/>
    <property type="project" value="UniProtKB-SubCell"/>
</dbReference>
<dbReference type="EMBL" id="BARU01028205">
    <property type="protein sequence ID" value="GAH67939.1"/>
    <property type="molecule type" value="Genomic_DNA"/>
</dbReference>
<evidence type="ECO:0000256" key="9">
    <source>
        <dbReference type="ARBA" id="ARBA00023235"/>
    </source>
</evidence>
<evidence type="ECO:0000256" key="3">
    <source>
        <dbReference type="ARBA" id="ARBA00005133"/>
    </source>
</evidence>
<evidence type="ECO:0000256" key="8">
    <source>
        <dbReference type="ARBA" id="ARBA00023102"/>
    </source>
</evidence>
<dbReference type="InterPro" id="IPR023016">
    <property type="entry name" value="HisA/PriA"/>
</dbReference>
<keyword evidence="6" id="KW-0963">Cytoplasm</keyword>
<keyword evidence="9" id="KW-0413">Isomerase</keyword>
<dbReference type="InterPro" id="IPR011060">
    <property type="entry name" value="RibuloseP-bd_barrel"/>
</dbReference>
<keyword evidence="8" id="KW-0368">Histidine biosynthesis</keyword>
<dbReference type="Gene3D" id="3.20.20.70">
    <property type="entry name" value="Aldolase class I"/>
    <property type="match status" value="1"/>
</dbReference>
<name>X1IP86_9ZZZZ</name>
<dbReference type="CDD" id="cd04732">
    <property type="entry name" value="HisA"/>
    <property type="match status" value="1"/>
</dbReference>
<dbReference type="FunFam" id="3.20.20.70:FF:000009">
    <property type="entry name" value="1-(5-phosphoribosyl)-5-[(5-phosphoribosylamino)methylideneamino] imidazole-4-carboxamide isomerase"/>
    <property type="match status" value="1"/>
</dbReference>
<accession>X1IP86</accession>
<reference evidence="10" key="1">
    <citation type="journal article" date="2014" name="Front. Microbiol.">
        <title>High frequency of phylogenetically diverse reductive dehalogenase-homologous genes in deep subseafloor sedimentary metagenomes.</title>
        <authorList>
            <person name="Kawai M."/>
            <person name="Futagami T."/>
            <person name="Toyoda A."/>
            <person name="Takaki Y."/>
            <person name="Nishi S."/>
            <person name="Hori S."/>
            <person name="Arai W."/>
            <person name="Tsubouchi T."/>
            <person name="Morono Y."/>
            <person name="Uchiyama I."/>
            <person name="Ito T."/>
            <person name="Fujiyama A."/>
            <person name="Inagaki F."/>
            <person name="Takami H."/>
        </authorList>
    </citation>
    <scope>NUCLEOTIDE SEQUENCE</scope>
    <source>
        <strain evidence="10">Expedition CK06-06</strain>
    </source>
</reference>
<dbReference type="GO" id="GO:0000105">
    <property type="term" value="P:L-histidine biosynthetic process"/>
    <property type="evidence" value="ECO:0007669"/>
    <property type="project" value="UniProtKB-UniPathway"/>
</dbReference>
<comment type="pathway">
    <text evidence="3">Amino-acid biosynthesis; L-histidine biosynthesis; L-histidine from 5-phospho-alpha-D-ribose 1-diphosphate: step 4/9.</text>
</comment>
<proteinExistence type="inferred from homology"/>
<comment type="catalytic activity">
    <reaction evidence="1">
        <text>1-(5-phospho-beta-D-ribosyl)-5-[(5-phospho-beta-D-ribosylamino)methylideneamino]imidazole-4-carboxamide = 5-[(5-phospho-1-deoxy-D-ribulos-1-ylimino)methylamino]-1-(5-phospho-beta-D-ribosyl)imidazole-4-carboxamide</text>
        <dbReference type="Rhea" id="RHEA:15469"/>
        <dbReference type="ChEBI" id="CHEBI:58435"/>
        <dbReference type="ChEBI" id="CHEBI:58525"/>
        <dbReference type="EC" id="5.3.1.16"/>
    </reaction>
</comment>
<evidence type="ECO:0000256" key="2">
    <source>
        <dbReference type="ARBA" id="ARBA00004496"/>
    </source>
</evidence>
<comment type="similarity">
    <text evidence="4">Belongs to the HisA/HisF family.</text>
</comment>
<evidence type="ECO:0000256" key="1">
    <source>
        <dbReference type="ARBA" id="ARBA00000901"/>
    </source>
</evidence>
<dbReference type="GO" id="GO:0003949">
    <property type="term" value="F:1-(5-phosphoribosyl)-5-[(5-phosphoribosylamino)methylideneamino]imidazole-4-carboxamide isomerase activity"/>
    <property type="evidence" value="ECO:0007669"/>
    <property type="project" value="UniProtKB-EC"/>
</dbReference>
<dbReference type="Pfam" id="PF00977">
    <property type="entry name" value="His_biosynth"/>
    <property type="match status" value="1"/>
</dbReference>
<evidence type="ECO:0000256" key="7">
    <source>
        <dbReference type="ARBA" id="ARBA00022605"/>
    </source>
</evidence>
<dbReference type="UniPathway" id="UPA00031">
    <property type="reaction ID" value="UER00009"/>
</dbReference>
<gene>
    <name evidence="10" type="ORF">S03H2_45051</name>
</gene>